<dbReference type="InterPro" id="IPR055469">
    <property type="entry name" value="DUF7041"/>
</dbReference>
<reference evidence="2" key="1">
    <citation type="submission" date="2020-05" db="UniProtKB">
        <authorList>
            <consortium name="EnsemblMetazoa"/>
        </authorList>
    </citation>
    <scope>IDENTIFICATION</scope>
    <source>
        <strain evidence="2">TTRI</strain>
    </source>
</reference>
<dbReference type="Pfam" id="PF23055">
    <property type="entry name" value="DUF7041"/>
    <property type="match status" value="1"/>
</dbReference>
<dbReference type="AlphaFoldDB" id="A0A1A9VMS9"/>
<organism evidence="2 3">
    <name type="scientific">Glossina austeni</name>
    <name type="common">Savannah tsetse fly</name>
    <dbReference type="NCBI Taxonomy" id="7395"/>
    <lineage>
        <taxon>Eukaryota</taxon>
        <taxon>Metazoa</taxon>
        <taxon>Ecdysozoa</taxon>
        <taxon>Arthropoda</taxon>
        <taxon>Hexapoda</taxon>
        <taxon>Insecta</taxon>
        <taxon>Pterygota</taxon>
        <taxon>Neoptera</taxon>
        <taxon>Endopterygota</taxon>
        <taxon>Diptera</taxon>
        <taxon>Brachycera</taxon>
        <taxon>Muscomorpha</taxon>
        <taxon>Hippoboscoidea</taxon>
        <taxon>Glossinidae</taxon>
        <taxon>Glossina</taxon>
    </lineage>
</organism>
<feature type="domain" description="DUF7041" evidence="1">
    <location>
        <begin position="47"/>
        <end position="110"/>
    </location>
</feature>
<dbReference type="Proteomes" id="UP000078200">
    <property type="component" value="Unassembled WGS sequence"/>
</dbReference>
<accession>A0A1A9VMS9</accession>
<protein>
    <recommendedName>
        <fullName evidence="1">DUF7041 domain-containing protein</fullName>
    </recommendedName>
</protein>
<name>A0A1A9VMS9_GLOAU</name>
<proteinExistence type="predicted"/>
<dbReference type="PANTHER" id="PTHR33327:SF3">
    <property type="entry name" value="RNA-DIRECTED DNA POLYMERASE"/>
    <property type="match status" value="1"/>
</dbReference>
<dbReference type="PANTHER" id="PTHR33327">
    <property type="entry name" value="ENDONUCLEASE"/>
    <property type="match status" value="1"/>
</dbReference>
<evidence type="ECO:0000259" key="1">
    <source>
        <dbReference type="Pfam" id="PF23055"/>
    </source>
</evidence>
<evidence type="ECO:0000313" key="2">
    <source>
        <dbReference type="EnsemblMetazoa" id="GAUT042033-PA"/>
    </source>
</evidence>
<sequence length="226" mass="25682">MKIESITGDPARRNTPMNREGKFLLCQTATVLVRLSGDLLHPSRSAIASECITQRTSKYEYILIALPQEIIAAVIDFIRDPAATNKCQEFKRILIGRNSLSESSKLDKILSNTDIDDRKLWNFYRSLLGLGSNAKDIKELIKLADDISEVSNFPKIKTVASTSRNMSNITIQNLLKSQDLLCETINRLPFEVGSMKARFNQRDSTSRLSKFDQTKFNRRSKLYKTD</sequence>
<keyword evidence="3" id="KW-1185">Reference proteome</keyword>
<dbReference type="EnsemblMetazoa" id="GAUT042033-RA">
    <property type="protein sequence ID" value="GAUT042033-PA"/>
    <property type="gene ID" value="GAUT042033"/>
</dbReference>
<dbReference type="VEuPathDB" id="VectorBase:GAUT042033"/>
<evidence type="ECO:0000313" key="3">
    <source>
        <dbReference type="Proteomes" id="UP000078200"/>
    </source>
</evidence>